<dbReference type="SUPFAM" id="SSF52058">
    <property type="entry name" value="L domain-like"/>
    <property type="match status" value="1"/>
</dbReference>
<dbReference type="InterPro" id="IPR032675">
    <property type="entry name" value="LRR_dom_sf"/>
</dbReference>
<keyword evidence="5" id="KW-0677">Repeat</keyword>
<protein>
    <recommendedName>
        <fullName evidence="8">Disease resistance R13L4/SHOC-2-like LRR domain-containing protein</fullName>
    </recommendedName>
</protein>
<dbReference type="GO" id="GO:0005886">
    <property type="term" value="C:plasma membrane"/>
    <property type="evidence" value="ECO:0007669"/>
    <property type="project" value="UniProtKB-SubCell"/>
</dbReference>
<sequence length="415" mass="45470">MRSHKRLSLCLLLVMVCFSHGQEDYAEVAPMEKSEMDSLFSTIRGFVGSWWNGSDLYPDPCGWTPIQGVTCDIFDGLWYVTALNIGPTHDNSLACAQHVEFKPGLFELKHLATLTFYSCFTAKPVTISSLSWSRLSSSLRTLEFRSNPGLTGHVPPAFESLRKLESLVLVENGLSGEIPRNVGNLSRLKRLSLAGNKLNGTVPESVGRLSELLILDLSRNMLSGTLPVGLGSLSSLLKLDLSYNQLSGTLLEQLGGLKNLTLLDLSSNRLSGGLARSLQSMDSLEELVLSNNPIAGELRFMDWEKMGQLVILDLASMGFSGPVPESMSELTRLRFLGLNDNNLSGSLSPKLAALPSLTAFYIHGNNLTGDLTFSGHFYLKMGRRFGAWRNPNLCYSAQRLASTDAPFGVKPCRPY</sequence>
<evidence type="ECO:0000256" key="3">
    <source>
        <dbReference type="ARBA" id="ARBA00022614"/>
    </source>
</evidence>
<evidence type="ECO:0000313" key="10">
    <source>
        <dbReference type="Proteomes" id="UP000594263"/>
    </source>
</evidence>
<dbReference type="Pfam" id="PF23598">
    <property type="entry name" value="LRR_14"/>
    <property type="match status" value="1"/>
</dbReference>
<dbReference type="PANTHER" id="PTHR48064">
    <property type="entry name" value="OS01G0750400 PROTEIN"/>
    <property type="match status" value="1"/>
</dbReference>
<evidence type="ECO:0000259" key="8">
    <source>
        <dbReference type="Pfam" id="PF23598"/>
    </source>
</evidence>
<keyword evidence="4 7" id="KW-0732">Signal</keyword>
<keyword evidence="3" id="KW-0433">Leucine-rich repeat</keyword>
<feature type="chain" id="PRO_5029764330" description="Disease resistance R13L4/SHOC-2-like LRR domain-containing protein" evidence="7">
    <location>
        <begin position="22"/>
        <end position="415"/>
    </location>
</feature>
<proteinExistence type="predicted"/>
<dbReference type="OMA" id="SCFPATN"/>
<evidence type="ECO:0000256" key="1">
    <source>
        <dbReference type="ARBA" id="ARBA00004236"/>
    </source>
</evidence>
<keyword evidence="6" id="KW-0472">Membrane</keyword>
<keyword evidence="10" id="KW-1185">Reference proteome</keyword>
<evidence type="ECO:0000256" key="2">
    <source>
        <dbReference type="ARBA" id="ARBA00022475"/>
    </source>
</evidence>
<dbReference type="AlphaFoldDB" id="A0A7N0ZYW7"/>
<dbReference type="InterPro" id="IPR055414">
    <property type="entry name" value="LRR_R13L4/SHOC2-like"/>
</dbReference>
<evidence type="ECO:0000256" key="7">
    <source>
        <dbReference type="SAM" id="SignalP"/>
    </source>
</evidence>
<dbReference type="InterPro" id="IPR053038">
    <property type="entry name" value="RLP_Defense"/>
</dbReference>
<feature type="domain" description="Disease resistance R13L4/SHOC-2-like LRR" evidence="8">
    <location>
        <begin position="138"/>
        <end position="372"/>
    </location>
</feature>
<organism evidence="9 10">
    <name type="scientific">Kalanchoe fedtschenkoi</name>
    <name type="common">Lavender scallops</name>
    <name type="synonym">South American air plant</name>
    <dbReference type="NCBI Taxonomy" id="63787"/>
    <lineage>
        <taxon>Eukaryota</taxon>
        <taxon>Viridiplantae</taxon>
        <taxon>Streptophyta</taxon>
        <taxon>Embryophyta</taxon>
        <taxon>Tracheophyta</taxon>
        <taxon>Spermatophyta</taxon>
        <taxon>Magnoliopsida</taxon>
        <taxon>eudicotyledons</taxon>
        <taxon>Gunneridae</taxon>
        <taxon>Pentapetalae</taxon>
        <taxon>Saxifragales</taxon>
        <taxon>Crassulaceae</taxon>
        <taxon>Kalanchoe</taxon>
    </lineage>
</organism>
<name>A0A7N0ZYW7_KALFE</name>
<accession>A0A7N0ZYW7</accession>
<dbReference type="Proteomes" id="UP000594263">
    <property type="component" value="Unplaced"/>
</dbReference>
<dbReference type="Gramene" id="Kaladp0050s0273.1.v1.1">
    <property type="protein sequence ID" value="Kaladp0050s0273.1.v1.1"/>
    <property type="gene ID" value="Kaladp0050s0273.v1.1"/>
</dbReference>
<dbReference type="PANTHER" id="PTHR48064:SF6">
    <property type="entry name" value="RECEPTOR-LIKE PROTEIN KINASE 2"/>
    <property type="match status" value="1"/>
</dbReference>
<reference evidence="9" key="1">
    <citation type="submission" date="2021-01" db="UniProtKB">
        <authorList>
            <consortium name="EnsemblPlants"/>
        </authorList>
    </citation>
    <scope>IDENTIFICATION</scope>
</reference>
<evidence type="ECO:0000256" key="6">
    <source>
        <dbReference type="ARBA" id="ARBA00023136"/>
    </source>
</evidence>
<dbReference type="GO" id="GO:0051707">
    <property type="term" value="P:response to other organism"/>
    <property type="evidence" value="ECO:0007669"/>
    <property type="project" value="UniProtKB-ARBA"/>
</dbReference>
<dbReference type="Gene3D" id="3.80.10.10">
    <property type="entry name" value="Ribonuclease Inhibitor"/>
    <property type="match status" value="3"/>
</dbReference>
<dbReference type="FunFam" id="3.80.10.10:FF:000269">
    <property type="entry name" value="Piriformospora indica-insensitive protein 2"/>
    <property type="match status" value="1"/>
</dbReference>
<keyword evidence="2" id="KW-1003">Cell membrane</keyword>
<dbReference type="PRINTS" id="PR00019">
    <property type="entry name" value="LEURICHRPT"/>
</dbReference>
<dbReference type="EnsemblPlants" id="Kaladp0050s0273.1.v1.1">
    <property type="protein sequence ID" value="Kaladp0050s0273.1.v1.1"/>
    <property type="gene ID" value="Kaladp0050s0273.v1.1"/>
</dbReference>
<dbReference type="FunFam" id="3.80.10.10:FF:000299">
    <property type="entry name" value="Piriformospora indica-insensitive protein 2"/>
    <property type="match status" value="1"/>
</dbReference>
<feature type="signal peptide" evidence="7">
    <location>
        <begin position="1"/>
        <end position="21"/>
    </location>
</feature>
<comment type="subcellular location">
    <subcellularLocation>
        <location evidence="1">Cell membrane</location>
    </subcellularLocation>
</comment>
<evidence type="ECO:0000313" key="9">
    <source>
        <dbReference type="EnsemblPlants" id="Kaladp0050s0273.1.v1.1"/>
    </source>
</evidence>
<evidence type="ECO:0000256" key="4">
    <source>
        <dbReference type="ARBA" id="ARBA00022729"/>
    </source>
</evidence>
<evidence type="ECO:0000256" key="5">
    <source>
        <dbReference type="ARBA" id="ARBA00022737"/>
    </source>
</evidence>